<name>A0A2S2FF53_9GAMM</name>
<gene>
    <name evidence="2" type="ORF">DJ533_13795</name>
</gene>
<dbReference type="InterPro" id="IPR047730">
    <property type="entry name" value="ABZJ_00895-like"/>
</dbReference>
<dbReference type="RefSeq" id="WP_065994926.1">
    <property type="nucleotide sequence ID" value="NZ_CP029397.2"/>
</dbReference>
<keyword evidence="1" id="KW-0812">Transmembrane</keyword>
<dbReference type="KEGG" id="adv:DJ533_13795"/>
<dbReference type="NCBIfam" id="NF038216">
    <property type="entry name" value="ABZJ_00895_fam"/>
    <property type="match status" value="1"/>
</dbReference>
<protein>
    <submittedName>
        <fullName evidence="2">Uncharacterized protein</fullName>
    </submittedName>
</protein>
<accession>A0A2S2FF53</accession>
<evidence type="ECO:0000313" key="3">
    <source>
        <dbReference type="Proteomes" id="UP000245977"/>
    </source>
</evidence>
<keyword evidence="1" id="KW-0472">Membrane</keyword>
<feature type="transmembrane region" description="Helical" evidence="1">
    <location>
        <begin position="65"/>
        <end position="87"/>
    </location>
</feature>
<dbReference type="Proteomes" id="UP000245977">
    <property type="component" value="Chromosome"/>
</dbReference>
<reference evidence="2" key="1">
    <citation type="submission" date="2019-08" db="EMBL/GenBank/DDBJ databases">
        <title>The complete genome of Acinetobacter defluvii strain WCHAD010030.</title>
        <authorList>
            <person name="Hu Y."/>
            <person name="Qin J."/>
            <person name="Feng Y."/>
            <person name="Zong Z."/>
        </authorList>
    </citation>
    <scope>NUCLEOTIDE SEQUENCE</scope>
    <source>
        <strain evidence="2">WCHA30</strain>
    </source>
</reference>
<keyword evidence="3" id="KW-1185">Reference proteome</keyword>
<dbReference type="OrthoDB" id="6712453at2"/>
<keyword evidence="1" id="KW-1133">Transmembrane helix</keyword>
<dbReference type="AlphaFoldDB" id="A0A2S2FF53"/>
<evidence type="ECO:0000256" key="1">
    <source>
        <dbReference type="SAM" id="Phobius"/>
    </source>
</evidence>
<dbReference type="EMBL" id="CP029397">
    <property type="protein sequence ID" value="AWL29569.1"/>
    <property type="molecule type" value="Genomic_DNA"/>
</dbReference>
<evidence type="ECO:0000313" key="2">
    <source>
        <dbReference type="EMBL" id="AWL29569.1"/>
    </source>
</evidence>
<sequence>MKHYYLHFAAVYAIALILLLFILIFIFPLGYASLFPTLILAALISIQHFFKREHRLASSEEKIQLIWGLSAVAIVIGSFFTLFLVLMNPNAEQILKSADQAGLGLSAVIMLCMVAIHAAIFSIVYFISTKLFLNKKH</sequence>
<proteinExistence type="predicted"/>
<organism evidence="2 3">
    <name type="scientific">Acinetobacter defluvii</name>
    <dbReference type="NCBI Taxonomy" id="1871111"/>
    <lineage>
        <taxon>Bacteria</taxon>
        <taxon>Pseudomonadati</taxon>
        <taxon>Pseudomonadota</taxon>
        <taxon>Gammaproteobacteria</taxon>
        <taxon>Moraxellales</taxon>
        <taxon>Moraxellaceae</taxon>
        <taxon>Acinetobacter</taxon>
    </lineage>
</organism>
<feature type="transmembrane region" description="Helical" evidence="1">
    <location>
        <begin position="107"/>
        <end position="127"/>
    </location>
</feature>
<dbReference type="STRING" id="1871111.GCA_001704615_01046"/>
<feature type="transmembrane region" description="Helical" evidence="1">
    <location>
        <begin position="12"/>
        <end position="44"/>
    </location>
</feature>